<dbReference type="InterPro" id="IPR023696">
    <property type="entry name" value="Ureohydrolase_dom_sf"/>
</dbReference>
<dbReference type="InterPro" id="IPR037138">
    <property type="entry name" value="His_deacetylse_dom_sf"/>
</dbReference>
<dbReference type="InterPro" id="IPR023801">
    <property type="entry name" value="His_deacetylse_dom"/>
</dbReference>
<dbReference type="CDD" id="cd09993">
    <property type="entry name" value="HDAC_classIV"/>
    <property type="match status" value="1"/>
</dbReference>
<dbReference type="InterPro" id="IPR000286">
    <property type="entry name" value="HDACs"/>
</dbReference>
<evidence type="ECO:0000313" key="5">
    <source>
        <dbReference type="Proteomes" id="UP000006048"/>
    </source>
</evidence>
<dbReference type="GO" id="GO:0040029">
    <property type="term" value="P:epigenetic regulation of gene expression"/>
    <property type="evidence" value="ECO:0007669"/>
    <property type="project" value="TreeGrafter"/>
</dbReference>
<dbReference type="Proteomes" id="UP000006048">
    <property type="component" value="Chromosome"/>
</dbReference>
<dbReference type="Gene3D" id="3.40.800.20">
    <property type="entry name" value="Histone deacetylase domain"/>
    <property type="match status" value="1"/>
</dbReference>
<evidence type="ECO:0000256" key="1">
    <source>
        <dbReference type="ARBA" id="ARBA00005947"/>
    </source>
</evidence>
<dbReference type="GO" id="GO:0004407">
    <property type="term" value="F:histone deacetylase activity"/>
    <property type="evidence" value="ECO:0007669"/>
    <property type="project" value="InterPro"/>
</dbReference>
<dbReference type="STRING" id="869212.Turpa_2514"/>
<gene>
    <name evidence="4" type="ordered locus">Turpa_2514</name>
</gene>
<dbReference type="PANTHER" id="PTHR10625">
    <property type="entry name" value="HISTONE DEACETYLASE HDAC1-RELATED"/>
    <property type="match status" value="1"/>
</dbReference>
<sequence>MSRKSAELVYSPIYDLSDYTHVISAGKYRQLYDALKFSRWNWNEPVAATKEQLLLVHTERYLKDFLGARLTEQTQRAEIPIDERIVNAVCTAAGGTILAAELALKHGVASNLSGGFHHAFADHAEGFCFVNDTVLAIRALRKTRPGLKVAVIDLDVHQGNGTAKLLQGDENSYTFSMHEKENYPVKETGSHDVELPSHLGDAEYLRLLAENLDKLKAAFFPDLIFYVAGVDIYRDDALGGLQLSFDGIAARDAAVRDFLPEVPKVVLPAGGYARNIAETVALHAQTIKIMHGRQ</sequence>
<dbReference type="SUPFAM" id="SSF52768">
    <property type="entry name" value="Arginase/deacetylase"/>
    <property type="match status" value="1"/>
</dbReference>
<feature type="domain" description="Histone deacetylase" evidence="3">
    <location>
        <begin position="22"/>
        <end position="281"/>
    </location>
</feature>
<accession>I4B797</accession>
<dbReference type="EMBL" id="CP002959">
    <property type="protein sequence ID" value="AFM13154.1"/>
    <property type="molecule type" value="Genomic_DNA"/>
</dbReference>
<keyword evidence="2" id="KW-0378">Hydrolase</keyword>
<organism evidence="4 5">
    <name type="scientific">Turneriella parva (strain ATCC BAA-1111 / DSM 21527 / NCTC 11395 / H)</name>
    <name type="common">Leptospira parva</name>
    <dbReference type="NCBI Taxonomy" id="869212"/>
    <lineage>
        <taxon>Bacteria</taxon>
        <taxon>Pseudomonadati</taxon>
        <taxon>Spirochaetota</taxon>
        <taxon>Spirochaetia</taxon>
        <taxon>Leptospirales</taxon>
        <taxon>Leptospiraceae</taxon>
        <taxon>Turneriella</taxon>
    </lineage>
</organism>
<reference evidence="4 5" key="1">
    <citation type="submission" date="2012-06" db="EMBL/GenBank/DDBJ databases">
        <title>The complete chromosome of genome of Turneriella parva DSM 21527.</title>
        <authorList>
            <consortium name="US DOE Joint Genome Institute (JGI-PGF)"/>
            <person name="Lucas S."/>
            <person name="Han J."/>
            <person name="Lapidus A."/>
            <person name="Bruce D."/>
            <person name="Goodwin L."/>
            <person name="Pitluck S."/>
            <person name="Peters L."/>
            <person name="Kyrpides N."/>
            <person name="Mavromatis K."/>
            <person name="Ivanova N."/>
            <person name="Mikhailova N."/>
            <person name="Chertkov O."/>
            <person name="Detter J.C."/>
            <person name="Tapia R."/>
            <person name="Han C."/>
            <person name="Land M."/>
            <person name="Hauser L."/>
            <person name="Markowitz V."/>
            <person name="Cheng J.-F."/>
            <person name="Hugenholtz P."/>
            <person name="Woyke T."/>
            <person name="Wu D."/>
            <person name="Gronow S."/>
            <person name="Wellnitz S."/>
            <person name="Brambilla E."/>
            <person name="Klenk H.-P."/>
            <person name="Eisen J.A."/>
        </authorList>
    </citation>
    <scope>NUCLEOTIDE SEQUENCE [LARGE SCALE GENOMIC DNA]</scope>
    <source>
        <strain evidence="5">ATCC BAA-1111 / DSM 21527 / NCTC 11395 / H</strain>
    </source>
</reference>
<keyword evidence="5" id="KW-1185">Reference proteome</keyword>
<dbReference type="Pfam" id="PF00850">
    <property type="entry name" value="Hist_deacetyl"/>
    <property type="match status" value="1"/>
</dbReference>
<dbReference type="PRINTS" id="PR01270">
    <property type="entry name" value="HDASUPER"/>
</dbReference>
<dbReference type="PANTHER" id="PTHR10625:SF19">
    <property type="entry name" value="HISTONE DEACETYLASE 12"/>
    <property type="match status" value="1"/>
</dbReference>
<dbReference type="InterPro" id="IPR044150">
    <property type="entry name" value="HDAC_classIV"/>
</dbReference>
<protein>
    <submittedName>
        <fullName evidence="4">Histone deacetylase superfamily</fullName>
    </submittedName>
</protein>
<dbReference type="AlphaFoldDB" id="I4B797"/>
<dbReference type="KEGG" id="tpx:Turpa_2514"/>
<evidence type="ECO:0000256" key="2">
    <source>
        <dbReference type="ARBA" id="ARBA00022801"/>
    </source>
</evidence>
<evidence type="ECO:0000259" key="3">
    <source>
        <dbReference type="Pfam" id="PF00850"/>
    </source>
</evidence>
<name>I4B797_TURPD</name>
<dbReference type="PATRIC" id="fig|869212.3.peg.2532"/>
<proteinExistence type="inferred from homology"/>
<evidence type="ECO:0000313" key="4">
    <source>
        <dbReference type="EMBL" id="AFM13154.1"/>
    </source>
</evidence>
<dbReference type="HOGENOM" id="CLU_007727_1_0_12"/>
<comment type="similarity">
    <text evidence="1">Belongs to the histone deacetylase family.</text>
</comment>
<dbReference type="RefSeq" id="WP_014803660.1">
    <property type="nucleotide sequence ID" value="NC_018020.1"/>
</dbReference>
<dbReference type="GO" id="GO:0016787">
    <property type="term" value="F:hydrolase activity"/>
    <property type="evidence" value="ECO:0007669"/>
    <property type="project" value="UniProtKB-KW"/>
</dbReference>
<dbReference type="OrthoDB" id="9808367at2"/>